<organism evidence="3 4">
    <name type="scientific">Actinoalloteichus hoggarensis</name>
    <dbReference type="NCBI Taxonomy" id="1470176"/>
    <lineage>
        <taxon>Bacteria</taxon>
        <taxon>Bacillati</taxon>
        <taxon>Actinomycetota</taxon>
        <taxon>Actinomycetes</taxon>
        <taxon>Pseudonocardiales</taxon>
        <taxon>Pseudonocardiaceae</taxon>
        <taxon>Actinoalloteichus</taxon>
    </lineage>
</organism>
<reference evidence="3 4" key="1">
    <citation type="submission" date="2017-07" db="EMBL/GenBank/DDBJ databases">
        <title>Complete genome sequence of Actinoalloteichus hoggarensis DSM 45943, type strain of Actinoalloteichus hoggarensis.</title>
        <authorList>
            <person name="Ruckert C."/>
            <person name="Nouioui I."/>
            <person name="Willmese J."/>
            <person name="van Wezel G."/>
            <person name="Klenk H.-P."/>
            <person name="Kalinowski J."/>
            <person name="Zotchev S.B."/>
        </authorList>
    </citation>
    <scope>NUCLEOTIDE SEQUENCE [LARGE SCALE GENOMIC DNA]</scope>
    <source>
        <strain evidence="3 4">DSM 45943</strain>
    </source>
</reference>
<keyword evidence="2" id="KW-0472">Membrane</keyword>
<keyword evidence="2" id="KW-0812">Transmembrane</keyword>
<keyword evidence="2" id="KW-1133">Transmembrane helix</keyword>
<proteinExistence type="predicted"/>
<feature type="transmembrane region" description="Helical" evidence="2">
    <location>
        <begin position="80"/>
        <end position="98"/>
    </location>
</feature>
<protein>
    <submittedName>
        <fullName evidence="3">Uncharacterized protein</fullName>
    </submittedName>
</protein>
<dbReference type="KEGG" id="ahg:AHOG_02310"/>
<dbReference type="EMBL" id="CP022521">
    <property type="protein sequence ID" value="ASO18126.1"/>
    <property type="molecule type" value="Genomic_DNA"/>
</dbReference>
<keyword evidence="4" id="KW-1185">Reference proteome</keyword>
<evidence type="ECO:0000313" key="4">
    <source>
        <dbReference type="Proteomes" id="UP000204221"/>
    </source>
</evidence>
<accession>A0A221VX54</accession>
<name>A0A221VX54_9PSEU</name>
<evidence type="ECO:0000256" key="1">
    <source>
        <dbReference type="SAM" id="MobiDB-lite"/>
    </source>
</evidence>
<evidence type="ECO:0000313" key="3">
    <source>
        <dbReference type="EMBL" id="ASO18126.1"/>
    </source>
</evidence>
<sequence length="122" mass="13085">MADFSVMTAPQPTTTLGDRPAGVHRLHQPRRAVLACVEVLIAAGLIVLAVWLWRTGVLRDELPVGDGESRVLLRYVGDRLALSVGAGCLAGILALDSIRQFTLAIRTRPRPEPLHGPVPPPA</sequence>
<dbReference type="AlphaFoldDB" id="A0A221VX54"/>
<feature type="region of interest" description="Disordered" evidence="1">
    <location>
        <begin position="1"/>
        <end position="22"/>
    </location>
</feature>
<feature type="transmembrane region" description="Helical" evidence="2">
    <location>
        <begin position="32"/>
        <end position="53"/>
    </location>
</feature>
<gene>
    <name evidence="3" type="ORF">AHOG_02310</name>
</gene>
<dbReference type="Proteomes" id="UP000204221">
    <property type="component" value="Chromosome"/>
</dbReference>
<evidence type="ECO:0000256" key="2">
    <source>
        <dbReference type="SAM" id="Phobius"/>
    </source>
</evidence>